<comment type="catalytic activity">
    <reaction evidence="1">
        <text>UDP-alpha-D-glucose = UDP-alpha-D-galactose</text>
        <dbReference type="Rhea" id="RHEA:22168"/>
        <dbReference type="ChEBI" id="CHEBI:58885"/>
        <dbReference type="ChEBI" id="CHEBI:66914"/>
        <dbReference type="EC" id="5.1.3.2"/>
    </reaction>
</comment>
<dbReference type="Gene3D" id="3.40.50.720">
    <property type="entry name" value="NAD(P)-binding Rossmann-like Domain"/>
    <property type="match status" value="1"/>
</dbReference>
<comment type="cofactor">
    <cofactor evidence="2">
        <name>NAD(+)</name>
        <dbReference type="ChEBI" id="CHEBI:57540"/>
    </cofactor>
</comment>
<feature type="domain" description="NAD(P)-binding" evidence="11">
    <location>
        <begin position="4"/>
        <end position="324"/>
    </location>
</feature>
<dbReference type="InterPro" id="IPR005886">
    <property type="entry name" value="UDP_G4E"/>
</dbReference>
<protein>
    <recommendedName>
        <fullName evidence="6">UDP-glucose 4-epimerase</fullName>
        <ecNumber evidence="5">5.1.3.2</ecNumber>
    </recommendedName>
    <alternativeName>
        <fullName evidence="10">Galactowaldenase</fullName>
    </alternativeName>
    <alternativeName>
        <fullName evidence="9">UDP-galactose 4-epimerase</fullName>
    </alternativeName>
</protein>
<comment type="pathway">
    <text evidence="3">Carbohydrate metabolism; galactose metabolism.</text>
</comment>
<evidence type="ECO:0000256" key="7">
    <source>
        <dbReference type="ARBA" id="ARBA00023027"/>
    </source>
</evidence>
<evidence type="ECO:0000313" key="13">
    <source>
        <dbReference type="EMBL" id="BBM62265.1"/>
    </source>
</evidence>
<dbReference type="PANTHER" id="PTHR43725:SF47">
    <property type="entry name" value="UDP-GLUCOSE 4-EPIMERASE"/>
    <property type="match status" value="1"/>
</dbReference>
<evidence type="ECO:0000256" key="8">
    <source>
        <dbReference type="ARBA" id="ARBA00023235"/>
    </source>
</evidence>
<organism evidence="12">
    <name type="scientific">Escherichia albertii</name>
    <dbReference type="NCBI Taxonomy" id="208962"/>
    <lineage>
        <taxon>Bacteria</taxon>
        <taxon>Pseudomonadati</taxon>
        <taxon>Pseudomonadota</taxon>
        <taxon>Gammaproteobacteria</taxon>
        <taxon>Enterobacterales</taxon>
        <taxon>Enterobacteriaceae</taxon>
        <taxon>Escherichia</taxon>
    </lineage>
</organism>
<dbReference type="GO" id="GO:0003978">
    <property type="term" value="F:UDP-glucose 4-epimerase activity"/>
    <property type="evidence" value="ECO:0007669"/>
    <property type="project" value="UniProtKB-EC"/>
</dbReference>
<dbReference type="CDD" id="cd05247">
    <property type="entry name" value="UDP_G4E_1_SDR_e"/>
    <property type="match status" value="1"/>
</dbReference>
<evidence type="ECO:0000256" key="3">
    <source>
        <dbReference type="ARBA" id="ARBA00004947"/>
    </source>
</evidence>
<dbReference type="NCBIfam" id="NF007956">
    <property type="entry name" value="PRK10675.1"/>
    <property type="match status" value="1"/>
</dbReference>
<evidence type="ECO:0000256" key="5">
    <source>
        <dbReference type="ARBA" id="ARBA00013189"/>
    </source>
</evidence>
<dbReference type="GO" id="GO:0005829">
    <property type="term" value="C:cytosol"/>
    <property type="evidence" value="ECO:0007669"/>
    <property type="project" value="TreeGrafter"/>
</dbReference>
<name>A0A5A4U8H0_ESCAL</name>
<dbReference type="SUPFAM" id="SSF51735">
    <property type="entry name" value="NAD(P)-binding Rossmann-fold domains"/>
    <property type="match status" value="1"/>
</dbReference>
<dbReference type="EMBL" id="LC494307">
    <property type="protein sequence ID" value="BBM62265.1"/>
    <property type="molecule type" value="Genomic_DNA"/>
</dbReference>
<dbReference type="PANTHER" id="PTHR43725">
    <property type="entry name" value="UDP-GLUCOSE 4-EPIMERASE"/>
    <property type="match status" value="1"/>
</dbReference>
<dbReference type="RefSeq" id="WP_059276125.1">
    <property type="nucleotide sequence ID" value="NZ_BBVO01000002.1"/>
</dbReference>
<dbReference type="Gene3D" id="3.90.25.10">
    <property type="entry name" value="UDP-galactose 4-epimerase, domain 1"/>
    <property type="match status" value="1"/>
</dbReference>
<dbReference type="NCBIfam" id="TIGR01179">
    <property type="entry name" value="galE"/>
    <property type="match status" value="1"/>
</dbReference>
<dbReference type="EMBL" id="LC494306">
    <property type="protein sequence ID" value="BBM62243.1"/>
    <property type="molecule type" value="Genomic_DNA"/>
</dbReference>
<dbReference type="InterPro" id="IPR020904">
    <property type="entry name" value="Sc_DH/Rdtase_CS"/>
</dbReference>
<evidence type="ECO:0000256" key="2">
    <source>
        <dbReference type="ARBA" id="ARBA00001911"/>
    </source>
</evidence>
<sequence>MAILVTGGAGYIASHTILSLIEQGNEVIVIDNLSNSYYDSLLKIKEITGCDCLFYKGDILDKKLLLKIFDENYITAVMHFAGAKSVSESVMSPLKYYRNNVSGTFSLVEAMEESGVGNLIFSSSATVYGEPKIIPVNESCAIGGTTNPYGTSKLFVENFLQDYSKASPDFKIIVLRYFNPVGAHPSGKIGEDPNGIPNNLMPFICQVAIGKQKTLKIYGNDYPTKDGTGVRDYIHVMDLAEGHVAALNNINQEANYRVYNLGTGIGYSVLELLDAFQKVTTQRVPYVFSERRSGDIAECWSDPTKAYEELGWKAKRGLEDMIRDAWNWQQKNPNGFKKV</sequence>
<dbReference type="EC" id="5.1.3.2" evidence="5"/>
<dbReference type="Pfam" id="PF16363">
    <property type="entry name" value="GDP_Man_Dehyd"/>
    <property type="match status" value="1"/>
</dbReference>
<dbReference type="AlphaFoldDB" id="A0A5A4U8H0"/>
<dbReference type="InterPro" id="IPR016040">
    <property type="entry name" value="NAD(P)-bd_dom"/>
</dbReference>
<keyword evidence="8" id="KW-0413">Isomerase</keyword>
<accession>A0A5A4U8H0</accession>
<evidence type="ECO:0000256" key="6">
    <source>
        <dbReference type="ARBA" id="ARBA00018569"/>
    </source>
</evidence>
<dbReference type="PRINTS" id="PR01713">
    <property type="entry name" value="NUCEPIMERASE"/>
</dbReference>
<proteinExistence type="inferred from homology"/>
<evidence type="ECO:0000259" key="11">
    <source>
        <dbReference type="Pfam" id="PF16363"/>
    </source>
</evidence>
<reference evidence="12" key="1">
    <citation type="submission" date="2019-07" db="EMBL/GenBank/DDBJ databases">
        <title>Overview of O-antigen diversity of Escherichia albertii, an emerging enteropathogen; genetic structure, serology, and development of O-genotyping method.</title>
        <authorList>
            <person name="Ooka T."/>
            <person name="Seto K."/>
            <person name="Ogura Y."/>
            <person name="Iguchi A."/>
            <person name="Imura N."/>
            <person name="Honda M."/>
            <person name="Etoh Y."/>
            <person name="Ikeda T."/>
            <person name="Sugitani W."/>
            <person name="Konno T."/>
            <person name="Kawano K."/>
            <person name="Kudo Y."/>
            <person name="Murakami K."/>
            <person name="Hayashi T."/>
            <person name="Nishi J."/>
        </authorList>
    </citation>
    <scope>NUCLEOTIDE SEQUENCE</scope>
    <source>
        <strain evidence="13">NIAH_Bird 26</strain>
        <strain evidence="12">NIAH_Bird 5</strain>
    </source>
</reference>
<evidence type="ECO:0000256" key="4">
    <source>
        <dbReference type="ARBA" id="ARBA00007637"/>
    </source>
</evidence>
<dbReference type="InterPro" id="IPR036291">
    <property type="entry name" value="NAD(P)-bd_dom_sf"/>
</dbReference>
<dbReference type="UniPathway" id="UPA00214"/>
<evidence type="ECO:0000256" key="1">
    <source>
        <dbReference type="ARBA" id="ARBA00000083"/>
    </source>
</evidence>
<keyword evidence="7" id="KW-0520">NAD</keyword>
<evidence type="ECO:0000256" key="10">
    <source>
        <dbReference type="ARBA" id="ARBA00033067"/>
    </source>
</evidence>
<comment type="similarity">
    <text evidence="4">Belongs to the NAD(P)-dependent epimerase/dehydratase family.</text>
</comment>
<gene>
    <name evidence="12" type="primary">galE</name>
</gene>
<evidence type="ECO:0000313" key="12">
    <source>
        <dbReference type="EMBL" id="BBM62243.1"/>
    </source>
</evidence>
<dbReference type="PROSITE" id="PS00061">
    <property type="entry name" value="ADH_SHORT"/>
    <property type="match status" value="1"/>
</dbReference>
<evidence type="ECO:0000256" key="9">
    <source>
        <dbReference type="ARBA" id="ARBA00031367"/>
    </source>
</evidence>
<dbReference type="GO" id="GO:0006012">
    <property type="term" value="P:galactose metabolic process"/>
    <property type="evidence" value="ECO:0007669"/>
    <property type="project" value="UniProtKB-UniPathway"/>
</dbReference>